<evidence type="ECO:0000313" key="1">
    <source>
        <dbReference type="EMBL" id="KVK75309.1"/>
    </source>
</evidence>
<name>A0A103Z8D1_BURCE</name>
<dbReference type="Proteomes" id="UP000069001">
    <property type="component" value="Unassembled WGS sequence"/>
</dbReference>
<sequence>MDVGKYFGLGDDWKDLTGSYRSGGDRAAAGLKLLGKGLFNVGKFAVTEVAPGMVSVVGKRAEEHLEKNRDTMSSEQIERTETFTANARQVRERHEKIRDVDYRVAELETELQKLPEGDYRREALEAKIENLRDSRPSNAFQD</sequence>
<accession>A0A103Z8D1</accession>
<evidence type="ECO:0000313" key="2">
    <source>
        <dbReference type="Proteomes" id="UP000069001"/>
    </source>
</evidence>
<dbReference type="EMBL" id="LOYH01000092">
    <property type="protein sequence ID" value="KVK75309.1"/>
    <property type="molecule type" value="Genomic_DNA"/>
</dbReference>
<proteinExistence type="predicted"/>
<protein>
    <submittedName>
        <fullName evidence="1">Uncharacterized protein</fullName>
    </submittedName>
</protein>
<dbReference type="AlphaFoldDB" id="A0A103Z8D1"/>
<gene>
    <name evidence="1" type="ORF">WS90_29860</name>
</gene>
<organism evidence="1 2">
    <name type="scientific">Burkholderia cepacia</name>
    <name type="common">Pseudomonas cepacia</name>
    <dbReference type="NCBI Taxonomy" id="292"/>
    <lineage>
        <taxon>Bacteria</taxon>
        <taxon>Pseudomonadati</taxon>
        <taxon>Pseudomonadota</taxon>
        <taxon>Betaproteobacteria</taxon>
        <taxon>Burkholderiales</taxon>
        <taxon>Burkholderiaceae</taxon>
        <taxon>Burkholderia</taxon>
        <taxon>Burkholderia cepacia complex</taxon>
    </lineage>
</organism>
<reference evidence="1 2" key="1">
    <citation type="submission" date="2015-11" db="EMBL/GenBank/DDBJ databases">
        <title>Expanding the genomic diversity of Burkholderia species for the development of highly accurate diagnostics.</title>
        <authorList>
            <person name="Sahl J."/>
            <person name="Keim P."/>
            <person name="Wagner D."/>
        </authorList>
    </citation>
    <scope>NUCLEOTIDE SEQUENCE [LARGE SCALE GENOMIC DNA]</scope>
    <source>
        <strain evidence="1 2">MSMB1302</strain>
    </source>
</reference>
<comment type="caution">
    <text evidence="1">The sequence shown here is derived from an EMBL/GenBank/DDBJ whole genome shotgun (WGS) entry which is preliminary data.</text>
</comment>